<reference evidence="2 3" key="1">
    <citation type="submission" date="2017-05" db="EMBL/GenBank/DDBJ databases">
        <authorList>
            <person name="Varghese N."/>
            <person name="Submissions S."/>
        </authorList>
    </citation>
    <scope>NUCLEOTIDE SEQUENCE [LARGE SCALE GENOMIC DNA]</scope>
    <source>
        <strain evidence="2 3">DSM 19036</strain>
    </source>
</reference>
<dbReference type="SUPFAM" id="SSF53448">
    <property type="entry name" value="Nucleotide-diphospho-sugar transferases"/>
    <property type="match status" value="1"/>
</dbReference>
<gene>
    <name evidence="2" type="ORF">SAMN06265348_11791</name>
</gene>
<dbReference type="OrthoDB" id="6836202at2"/>
<dbReference type="InterPro" id="IPR029044">
    <property type="entry name" value="Nucleotide-diphossugar_trans"/>
</dbReference>
<name>A0A521FRP9_9SPHI</name>
<keyword evidence="2" id="KW-0808">Transferase</keyword>
<evidence type="ECO:0000259" key="1">
    <source>
        <dbReference type="Pfam" id="PF00535"/>
    </source>
</evidence>
<dbReference type="Gene3D" id="3.90.550.10">
    <property type="entry name" value="Spore Coat Polysaccharide Biosynthesis Protein SpsA, Chain A"/>
    <property type="match status" value="1"/>
</dbReference>
<dbReference type="AlphaFoldDB" id="A0A521FRP9"/>
<sequence length="257" mass="30033">MEGVTEIDMVILSYAYNSELRAITKKCINSLVESENSSKIKFNILVLESEKRLNEYQYQNTTTLYPADDFGYNRYLNIGIEATSSKYICLCNNDLIFHRSWATEMLNAFNTYYDLSSASPICSKHHPRLGFEINSGLYTGYRNRYEVAGWCLFLKRDVLRITGKLDENFRFWCADNDYANTMANLHLRHALISSSIVDHLGEATSGRTMPENDEHFTANEFFYFEKKWNCRVGKDWHPLDLEKNIIPERSLFTDYYV</sequence>
<dbReference type="Proteomes" id="UP000320300">
    <property type="component" value="Unassembled WGS sequence"/>
</dbReference>
<evidence type="ECO:0000313" key="3">
    <source>
        <dbReference type="Proteomes" id="UP000320300"/>
    </source>
</evidence>
<dbReference type="InterPro" id="IPR001173">
    <property type="entry name" value="Glyco_trans_2-like"/>
</dbReference>
<dbReference type="EMBL" id="FXTN01000017">
    <property type="protein sequence ID" value="SMO98744.1"/>
    <property type="molecule type" value="Genomic_DNA"/>
</dbReference>
<dbReference type="GO" id="GO:0016740">
    <property type="term" value="F:transferase activity"/>
    <property type="evidence" value="ECO:0007669"/>
    <property type="project" value="UniProtKB-KW"/>
</dbReference>
<dbReference type="RefSeq" id="WP_142531119.1">
    <property type="nucleotide sequence ID" value="NZ_CBCSJO010000016.1"/>
</dbReference>
<dbReference type="Pfam" id="PF00535">
    <property type="entry name" value="Glycos_transf_2"/>
    <property type="match status" value="1"/>
</dbReference>
<keyword evidence="3" id="KW-1185">Reference proteome</keyword>
<evidence type="ECO:0000313" key="2">
    <source>
        <dbReference type="EMBL" id="SMO98744.1"/>
    </source>
</evidence>
<protein>
    <submittedName>
        <fullName evidence="2">Glycosyltransferase, GT2 family</fullName>
    </submittedName>
</protein>
<feature type="domain" description="Glycosyltransferase 2-like" evidence="1">
    <location>
        <begin position="15"/>
        <end position="120"/>
    </location>
</feature>
<proteinExistence type="predicted"/>
<organism evidence="2 3">
    <name type="scientific">Pedobacter westerhofensis</name>
    <dbReference type="NCBI Taxonomy" id="425512"/>
    <lineage>
        <taxon>Bacteria</taxon>
        <taxon>Pseudomonadati</taxon>
        <taxon>Bacteroidota</taxon>
        <taxon>Sphingobacteriia</taxon>
        <taxon>Sphingobacteriales</taxon>
        <taxon>Sphingobacteriaceae</taxon>
        <taxon>Pedobacter</taxon>
    </lineage>
</organism>
<accession>A0A521FRP9</accession>